<dbReference type="GeneID" id="89543726"/>
<dbReference type="PROSITE" id="PS51257">
    <property type="entry name" value="PROKAR_LIPOPROTEIN"/>
    <property type="match status" value="1"/>
</dbReference>
<feature type="chain" id="PRO_5045113144" description="tRNA_anti-like" evidence="1">
    <location>
        <begin position="26"/>
        <end position="175"/>
    </location>
</feature>
<evidence type="ECO:0000313" key="2">
    <source>
        <dbReference type="EMBL" id="WWR39864.1"/>
    </source>
</evidence>
<organism evidence="2 3">
    <name type="scientific">Pseudomonas bubulae</name>
    <dbReference type="NCBI Taxonomy" id="2316085"/>
    <lineage>
        <taxon>Bacteria</taxon>
        <taxon>Pseudomonadati</taxon>
        <taxon>Pseudomonadota</taxon>
        <taxon>Gammaproteobacteria</taxon>
        <taxon>Pseudomonadales</taxon>
        <taxon>Pseudomonadaceae</taxon>
        <taxon>Pseudomonas</taxon>
    </lineage>
</organism>
<dbReference type="InterPro" id="IPR024422">
    <property type="entry name" value="Protein_unknown_function_OB"/>
</dbReference>
<dbReference type="RefSeq" id="WP_338660649.1">
    <property type="nucleotide sequence ID" value="NZ_CP146072.1"/>
</dbReference>
<sequence>MINKKISIVVSVLFASLACSTGAVAASGDQAATERAKHLYDALAVEHVPVDITGYYAAYKSNKLSADNRFLGRWNMFIGVVSNVSKDSDGSPYITVFADDRGIATIKAYTSPKQLRRNGDGVVQNEQTITSLMQLSTGTLLSFQCKGGENEYGRPILDECLFWDRTQLISMMNSH</sequence>
<evidence type="ECO:0008006" key="4">
    <source>
        <dbReference type="Google" id="ProtNLM"/>
    </source>
</evidence>
<accession>A0ABZ2HFR3</accession>
<name>A0ABZ2HFR3_9PSED</name>
<proteinExistence type="predicted"/>
<evidence type="ECO:0000256" key="1">
    <source>
        <dbReference type="SAM" id="SignalP"/>
    </source>
</evidence>
<evidence type="ECO:0000313" key="3">
    <source>
        <dbReference type="Proteomes" id="UP001369248"/>
    </source>
</evidence>
<gene>
    <name evidence="2" type="ORF">V6B39_10755</name>
</gene>
<dbReference type="EMBL" id="CP146072">
    <property type="protein sequence ID" value="WWR39864.1"/>
    <property type="molecule type" value="Genomic_DNA"/>
</dbReference>
<feature type="signal peptide" evidence="1">
    <location>
        <begin position="1"/>
        <end position="25"/>
    </location>
</feature>
<reference evidence="3" key="1">
    <citation type="submission" date="2024-02" db="EMBL/GenBank/DDBJ databases">
        <title>Exploring bacterial hosts of class 1 integrons in salad vegetable microbiomes with epicPCR.</title>
        <authorList>
            <person name="Qi Q."/>
            <person name="Ghaly T.M."/>
            <person name="Gillings M.R."/>
            <person name="Tetu S.G."/>
        </authorList>
    </citation>
    <scope>NUCLEOTIDE SEQUENCE [LARGE SCALE GENOMIC DNA]</scope>
    <source>
        <strain evidence="3">S2-2023-2</strain>
    </source>
</reference>
<keyword evidence="3" id="KW-1185">Reference proteome</keyword>
<dbReference type="Proteomes" id="UP001369248">
    <property type="component" value="Chromosome"/>
</dbReference>
<protein>
    <recommendedName>
        <fullName evidence="4">tRNA_anti-like</fullName>
    </recommendedName>
</protein>
<keyword evidence="1" id="KW-0732">Signal</keyword>
<dbReference type="Pfam" id="PF12869">
    <property type="entry name" value="tRNA_anti-like"/>
    <property type="match status" value="1"/>
</dbReference>